<dbReference type="OrthoDB" id="2156137at2"/>
<proteinExistence type="predicted"/>
<dbReference type="PATRIC" id="fig|1121865.3.peg.1302"/>
<dbReference type="Proteomes" id="UP000014113">
    <property type="component" value="Unassembled WGS sequence"/>
</dbReference>
<name>S1NHI1_9ENTE</name>
<dbReference type="Pfam" id="PF13743">
    <property type="entry name" value="Thioredoxin_5"/>
    <property type="match status" value="1"/>
</dbReference>
<evidence type="ECO:0000313" key="1">
    <source>
        <dbReference type="EMBL" id="EOW80254.1"/>
    </source>
</evidence>
<gene>
    <name evidence="1" type="ORF">I568_01954</name>
</gene>
<reference evidence="1 2" key="1">
    <citation type="submission" date="2013-03" db="EMBL/GenBank/DDBJ databases">
        <title>The Genome Sequence of Enterococcus columbae ATCC_51263 (PacBio/Illumina hybrid assembly).</title>
        <authorList>
            <consortium name="The Broad Institute Genomics Platform"/>
            <consortium name="The Broad Institute Genome Sequencing Center for Infectious Disease"/>
            <person name="Earl A."/>
            <person name="Russ C."/>
            <person name="Gilmore M."/>
            <person name="Surin D."/>
            <person name="Walker B."/>
            <person name="Young S."/>
            <person name="Zeng Q."/>
            <person name="Gargeya S."/>
            <person name="Fitzgerald M."/>
            <person name="Haas B."/>
            <person name="Abouelleil A."/>
            <person name="Allen A.W."/>
            <person name="Alvarado L."/>
            <person name="Arachchi H.M."/>
            <person name="Berlin A.M."/>
            <person name="Chapman S.B."/>
            <person name="Gainer-Dewar J."/>
            <person name="Goldberg J."/>
            <person name="Griggs A."/>
            <person name="Gujja S."/>
            <person name="Hansen M."/>
            <person name="Howarth C."/>
            <person name="Imamovic A."/>
            <person name="Ireland A."/>
            <person name="Larimer J."/>
            <person name="McCowan C."/>
            <person name="Murphy C."/>
            <person name="Pearson M."/>
            <person name="Poon T.W."/>
            <person name="Priest M."/>
            <person name="Roberts A."/>
            <person name="Saif S."/>
            <person name="Shea T."/>
            <person name="Sisk P."/>
            <person name="Sykes S."/>
            <person name="Wortman J."/>
            <person name="Nusbaum C."/>
            <person name="Birren B."/>
        </authorList>
    </citation>
    <scope>NUCLEOTIDE SEQUENCE [LARGE SCALE GENOMIC DNA]</scope>
    <source>
        <strain evidence="1 2">ATCC 51263</strain>
    </source>
</reference>
<organism evidence="1 2">
    <name type="scientific">Enterococcus columbae DSM 7374 = ATCC 51263</name>
    <dbReference type="NCBI Taxonomy" id="1121865"/>
    <lineage>
        <taxon>Bacteria</taxon>
        <taxon>Bacillati</taxon>
        <taxon>Bacillota</taxon>
        <taxon>Bacilli</taxon>
        <taxon>Lactobacillales</taxon>
        <taxon>Enterococcaceae</taxon>
        <taxon>Enterococcus</taxon>
    </lineage>
</organism>
<accession>S1NHI1</accession>
<dbReference type="eggNOG" id="COG2761">
    <property type="taxonomic scope" value="Bacteria"/>
</dbReference>
<dbReference type="STRING" id="1121865.OMW_01340"/>
<comment type="caution">
    <text evidence="1">The sequence shown here is derived from an EMBL/GenBank/DDBJ whole genome shotgun (WGS) entry which is preliminary data.</text>
</comment>
<evidence type="ECO:0000313" key="2">
    <source>
        <dbReference type="Proteomes" id="UP000014113"/>
    </source>
</evidence>
<sequence>MNDLYIFVNPLVPFSNEIEHLLTFCQSSLSTPVRLQVIPLVNLQVIQQFIQTNQLNDNLATRNHLLSKAYQIALDYKAAQLQGKRYAREFLRLVQADSQNYNQELAGQLFAQTGGDCEVFAEDRKAPLCKQLFEQDQHLACDMKVEKVDTIVWYCNQFDEQTSYIIEGKENIWQFPTLLNHLEIRELNHS</sequence>
<evidence type="ECO:0008006" key="3">
    <source>
        <dbReference type="Google" id="ProtNLM"/>
    </source>
</evidence>
<dbReference type="EMBL" id="ASWJ01000009">
    <property type="protein sequence ID" value="EOW80254.1"/>
    <property type="molecule type" value="Genomic_DNA"/>
</dbReference>
<protein>
    <recommendedName>
        <fullName evidence="3">Dithiol-disulfide isomerase</fullName>
    </recommendedName>
</protein>
<keyword evidence="2" id="KW-1185">Reference proteome</keyword>
<dbReference type="AlphaFoldDB" id="S1NHI1"/>
<dbReference type="RefSeq" id="WP_016183481.1">
    <property type="nucleotide sequence ID" value="NZ_JXKI01000004.1"/>
</dbReference>